<feature type="region of interest" description="Disordered" evidence="1">
    <location>
        <begin position="321"/>
        <end position="348"/>
    </location>
</feature>
<evidence type="ECO:0000313" key="3">
    <source>
        <dbReference type="Proteomes" id="UP000007264"/>
    </source>
</evidence>
<organism evidence="2 3">
    <name type="scientific">Coccomyxa subellipsoidea (strain C-169)</name>
    <name type="common">Green microalga</name>
    <dbReference type="NCBI Taxonomy" id="574566"/>
    <lineage>
        <taxon>Eukaryota</taxon>
        <taxon>Viridiplantae</taxon>
        <taxon>Chlorophyta</taxon>
        <taxon>core chlorophytes</taxon>
        <taxon>Trebouxiophyceae</taxon>
        <taxon>Trebouxiophyceae incertae sedis</taxon>
        <taxon>Coccomyxaceae</taxon>
        <taxon>Coccomyxa</taxon>
        <taxon>Coccomyxa subellipsoidea</taxon>
    </lineage>
</organism>
<name>I0YSH5_COCSC</name>
<dbReference type="GeneID" id="17039328"/>
<feature type="compositionally biased region" description="Gly residues" evidence="1">
    <location>
        <begin position="321"/>
        <end position="330"/>
    </location>
</feature>
<dbReference type="KEGG" id="csl:COCSUDRAFT_66840"/>
<feature type="compositionally biased region" description="Pro residues" evidence="1">
    <location>
        <begin position="382"/>
        <end position="392"/>
    </location>
</feature>
<feature type="region of interest" description="Disordered" evidence="1">
    <location>
        <begin position="374"/>
        <end position="402"/>
    </location>
</feature>
<gene>
    <name evidence="2" type="ORF">COCSUDRAFT_66840</name>
</gene>
<accession>I0YSH5</accession>
<sequence>MEHTNGGANGFRQGTPPRNAGNHRPGQHPAVQSHPVEGVGECTGHCCKPQQQRLTAGPSLPESILPYAYPGVQPSTYNLHSLPPHILAQLHPGPWFNPNGSPNGQAHGGAAAAPAAFSVNLAPDAPEDAALVAQNLVDMQQLWDDWHALSPRDLKGDQALSDLKRLSNRTVSAAGVASQGSLNRQQMVELLQFATGVLEGASCHSDAGYLAVLADKMAATPARSGGGGALFQNIQNGGRQSLSGGAQTLTSRPSMHAALAARNEADARAKSDANALSRAKAWVESRGCGWLGLVAAGAVAFLGSGLLKRAAGAAVGGAVLGNGGGNGSGYRGNSEENRRQRRLNDMSERRRVQCEAANQLAREYLKELRENRANPLWHKDPPPNTCPMPPDNLPWRPTDDLW</sequence>
<dbReference type="Proteomes" id="UP000007264">
    <property type="component" value="Unassembled WGS sequence"/>
</dbReference>
<evidence type="ECO:0000313" key="2">
    <source>
        <dbReference type="EMBL" id="EIE21344.1"/>
    </source>
</evidence>
<proteinExistence type="predicted"/>
<dbReference type="RefSeq" id="XP_005645888.1">
    <property type="nucleotide sequence ID" value="XM_005645831.1"/>
</dbReference>
<feature type="region of interest" description="Disordered" evidence="1">
    <location>
        <begin position="1"/>
        <end position="37"/>
    </location>
</feature>
<protein>
    <submittedName>
        <fullName evidence="2">Uncharacterized protein</fullName>
    </submittedName>
</protein>
<dbReference type="AlphaFoldDB" id="I0YSH5"/>
<keyword evidence="3" id="KW-1185">Reference proteome</keyword>
<feature type="compositionally biased region" description="Basic and acidic residues" evidence="1">
    <location>
        <begin position="333"/>
        <end position="348"/>
    </location>
</feature>
<evidence type="ECO:0000256" key="1">
    <source>
        <dbReference type="SAM" id="MobiDB-lite"/>
    </source>
</evidence>
<reference evidence="2 3" key="1">
    <citation type="journal article" date="2012" name="Genome Biol.">
        <title>The genome of the polar eukaryotic microalga coccomyxa subellipsoidea reveals traits of cold adaptation.</title>
        <authorList>
            <person name="Blanc G."/>
            <person name="Agarkova I."/>
            <person name="Grimwood J."/>
            <person name="Kuo A."/>
            <person name="Brueggeman A."/>
            <person name="Dunigan D."/>
            <person name="Gurnon J."/>
            <person name="Ladunga I."/>
            <person name="Lindquist E."/>
            <person name="Lucas S."/>
            <person name="Pangilinan J."/>
            <person name="Proschold T."/>
            <person name="Salamov A."/>
            <person name="Schmutz J."/>
            <person name="Weeks D."/>
            <person name="Yamada T."/>
            <person name="Claverie J.M."/>
            <person name="Grigoriev I."/>
            <person name="Van Etten J."/>
            <person name="Lomsadze A."/>
            <person name="Borodovsky M."/>
        </authorList>
    </citation>
    <scope>NUCLEOTIDE SEQUENCE [LARGE SCALE GENOMIC DNA]</scope>
    <source>
        <strain evidence="2 3">C-169</strain>
    </source>
</reference>
<dbReference type="OrthoDB" id="10429375at2759"/>
<comment type="caution">
    <text evidence="2">The sequence shown here is derived from an EMBL/GenBank/DDBJ whole genome shotgun (WGS) entry which is preliminary data.</text>
</comment>
<dbReference type="EMBL" id="AGSI01000012">
    <property type="protein sequence ID" value="EIE21344.1"/>
    <property type="molecule type" value="Genomic_DNA"/>
</dbReference>